<sequence length="108" mass="12417">MLVVEIARVHRALEPPSIKLQVRIPVFEDAYFRQELMQVLDLRVFAVAVERLMLDRRLAVSQASENLPHMRVTEPDHRAHGSRLRDDRLVEGSELLAQVSGPVVQENR</sequence>
<dbReference type="EMBL" id="AOEX01000060">
    <property type="protein sequence ID" value="EME61293.1"/>
    <property type="molecule type" value="Genomic_DNA"/>
</dbReference>
<protein>
    <submittedName>
        <fullName evidence="1">Uncharacterized protein</fullName>
    </submittedName>
</protein>
<dbReference type="Proteomes" id="UP000011731">
    <property type="component" value="Unassembled WGS sequence"/>
</dbReference>
<comment type="caution">
    <text evidence="1">The sequence shown here is derived from an EMBL/GenBank/DDBJ whole genome shotgun (WGS) entry which is preliminary data.</text>
</comment>
<dbReference type="AlphaFoldDB" id="M2ZK42"/>
<gene>
    <name evidence="1" type="ORF">G352_19081</name>
</gene>
<reference evidence="1 2" key="1">
    <citation type="journal article" date="2013" name="Genome Announc.">
        <title>Draft Genome Sequence of Rhodococcus ruber Strain BKS 20-38.</title>
        <authorList>
            <person name="Bala M."/>
            <person name="Kumar S."/>
            <person name="Raghava G.P."/>
            <person name="Mayilraj S."/>
        </authorList>
    </citation>
    <scope>NUCLEOTIDE SEQUENCE [LARGE SCALE GENOMIC DNA]</scope>
    <source>
        <strain evidence="1 2">BKS 20-38</strain>
    </source>
</reference>
<organism evidence="1 2">
    <name type="scientific">Rhodococcus ruber BKS 20-38</name>
    <dbReference type="NCBI Taxonomy" id="1278076"/>
    <lineage>
        <taxon>Bacteria</taxon>
        <taxon>Bacillati</taxon>
        <taxon>Actinomycetota</taxon>
        <taxon>Actinomycetes</taxon>
        <taxon>Mycobacteriales</taxon>
        <taxon>Nocardiaceae</taxon>
        <taxon>Rhodococcus</taxon>
    </lineage>
</organism>
<evidence type="ECO:0000313" key="1">
    <source>
        <dbReference type="EMBL" id="EME61293.1"/>
    </source>
</evidence>
<name>M2ZK42_9NOCA</name>
<evidence type="ECO:0000313" key="2">
    <source>
        <dbReference type="Proteomes" id="UP000011731"/>
    </source>
</evidence>
<proteinExistence type="predicted"/>
<keyword evidence="2" id="KW-1185">Reference proteome</keyword>
<accession>M2ZK42</accession>